<name>A0ABQ7WLY2_SOLTU</name>
<dbReference type="Proteomes" id="UP000826656">
    <property type="component" value="Unassembled WGS sequence"/>
</dbReference>
<comment type="caution">
    <text evidence="1">The sequence shown here is derived from an EMBL/GenBank/DDBJ whole genome shotgun (WGS) entry which is preliminary data.</text>
</comment>
<dbReference type="EMBL" id="JAIVGD010000001">
    <property type="protein sequence ID" value="KAH0781728.1"/>
    <property type="molecule type" value="Genomic_DNA"/>
</dbReference>
<proteinExistence type="predicted"/>
<organism evidence="1 2">
    <name type="scientific">Solanum tuberosum</name>
    <name type="common">Potato</name>
    <dbReference type="NCBI Taxonomy" id="4113"/>
    <lineage>
        <taxon>Eukaryota</taxon>
        <taxon>Viridiplantae</taxon>
        <taxon>Streptophyta</taxon>
        <taxon>Embryophyta</taxon>
        <taxon>Tracheophyta</taxon>
        <taxon>Spermatophyta</taxon>
        <taxon>Magnoliopsida</taxon>
        <taxon>eudicotyledons</taxon>
        <taxon>Gunneridae</taxon>
        <taxon>Pentapetalae</taxon>
        <taxon>asterids</taxon>
        <taxon>lamiids</taxon>
        <taxon>Solanales</taxon>
        <taxon>Solanaceae</taxon>
        <taxon>Solanoideae</taxon>
        <taxon>Solaneae</taxon>
        <taxon>Solanum</taxon>
    </lineage>
</organism>
<accession>A0ABQ7WLY2</accession>
<gene>
    <name evidence="1" type="ORF">KY290_001326</name>
</gene>
<evidence type="ECO:0000313" key="1">
    <source>
        <dbReference type="EMBL" id="KAH0781728.1"/>
    </source>
</evidence>
<reference evidence="1 2" key="1">
    <citation type="journal article" date="2021" name="bioRxiv">
        <title>Chromosome-scale and haplotype-resolved genome assembly of a tetraploid potato cultivar.</title>
        <authorList>
            <person name="Sun H."/>
            <person name="Jiao W.-B."/>
            <person name="Krause K."/>
            <person name="Campoy J.A."/>
            <person name="Goel M."/>
            <person name="Folz-Donahue K."/>
            <person name="Kukat C."/>
            <person name="Huettel B."/>
            <person name="Schneeberger K."/>
        </authorList>
    </citation>
    <scope>NUCLEOTIDE SEQUENCE [LARGE SCALE GENOMIC DNA]</scope>
    <source>
        <strain evidence="1">SolTubOtavaFocal</strain>
        <tissue evidence="1">Leaves</tissue>
    </source>
</reference>
<sequence length="270" mass="30996">MADGTRARMVEEKLSRHDEVLAEEELISRFEDELLDDIVEQFNRMFQTGSMDEFLGKFEDLKAQMLVRNPHLNDPHFLSSFIGALKEEIRFAVNMFKPTTLKLAIEKARMQEKAIEVVQRRNNVTTKPATAMSQNSISKALGNSAYRPNAFKLIPEVYEYRKSNRLCFRCGDKYTVGHQCRPKQLNCLTGEVETDEGVYMEVEDPTYIDLHIEGEIEHEVQEPVCLNALTQSIQGVNTILVSGTMKNRILTLLIDSRSTHSFIDQYTVRL</sequence>
<keyword evidence="2" id="KW-1185">Reference proteome</keyword>
<protein>
    <recommendedName>
        <fullName evidence="3">Gag-pol polyprotein</fullName>
    </recommendedName>
</protein>
<evidence type="ECO:0000313" key="2">
    <source>
        <dbReference type="Proteomes" id="UP000826656"/>
    </source>
</evidence>
<evidence type="ECO:0008006" key="3">
    <source>
        <dbReference type="Google" id="ProtNLM"/>
    </source>
</evidence>